<proteinExistence type="predicted"/>
<dbReference type="PROSITE" id="PS51257">
    <property type="entry name" value="PROKAR_LIPOPROTEIN"/>
    <property type="match status" value="1"/>
</dbReference>
<dbReference type="AlphaFoldDB" id="A0A6S6TZ78"/>
<sequence>MRTFRKEAAMIVTLGLALQGCMVTTPDHTFCSGHNNLQTSPSSAASPLARSAIMPLPPQLPASPVPPVIRENPTPGAIQPGVSNFLLNNVTQLLLVCAVSGNCR</sequence>
<dbReference type="EMBL" id="CACVAV010000338">
    <property type="protein sequence ID" value="CAA6822130.1"/>
    <property type="molecule type" value="Genomic_DNA"/>
</dbReference>
<protein>
    <recommendedName>
        <fullName evidence="2">Lipoprotein</fullName>
    </recommendedName>
</protein>
<evidence type="ECO:0000313" key="1">
    <source>
        <dbReference type="EMBL" id="CAA6822130.1"/>
    </source>
</evidence>
<name>A0A6S6TZ78_9GAMM</name>
<gene>
    <name evidence="1" type="ORF">HELGO_WM55516</name>
</gene>
<evidence type="ECO:0008006" key="2">
    <source>
        <dbReference type="Google" id="ProtNLM"/>
    </source>
</evidence>
<reference evidence="1" key="1">
    <citation type="submission" date="2020-01" db="EMBL/GenBank/DDBJ databases">
        <authorList>
            <person name="Meier V. D."/>
            <person name="Meier V D."/>
        </authorList>
    </citation>
    <scope>NUCLEOTIDE SEQUENCE</scope>
    <source>
        <strain evidence="1">HLG_WM_MAG_08</strain>
    </source>
</reference>
<accession>A0A6S6TZ78</accession>
<organism evidence="1">
    <name type="scientific">uncultured Thiotrichaceae bacterium</name>
    <dbReference type="NCBI Taxonomy" id="298394"/>
    <lineage>
        <taxon>Bacteria</taxon>
        <taxon>Pseudomonadati</taxon>
        <taxon>Pseudomonadota</taxon>
        <taxon>Gammaproteobacteria</taxon>
        <taxon>Thiotrichales</taxon>
        <taxon>Thiotrichaceae</taxon>
        <taxon>environmental samples</taxon>
    </lineage>
</organism>